<keyword evidence="1" id="KW-0732">Signal</keyword>
<dbReference type="RefSeq" id="WP_240831837.1">
    <property type="nucleotide sequence ID" value="NZ_JAKWBL010000004.1"/>
</dbReference>
<evidence type="ECO:0008006" key="4">
    <source>
        <dbReference type="Google" id="ProtNLM"/>
    </source>
</evidence>
<dbReference type="Proteomes" id="UP001202248">
    <property type="component" value="Unassembled WGS sequence"/>
</dbReference>
<comment type="caution">
    <text evidence="2">The sequence shown here is derived from an EMBL/GenBank/DDBJ whole genome shotgun (WGS) entry which is preliminary data.</text>
</comment>
<sequence>MKKLVLTYIIMLLLATANAQHAAFVNSGKIRFERNVNTFAAMGIF</sequence>
<protein>
    <recommendedName>
        <fullName evidence="4">PorT family protein</fullName>
    </recommendedName>
</protein>
<name>A0ABS9SN90_9BACT</name>
<reference evidence="2 3" key="1">
    <citation type="submission" date="2022-02" db="EMBL/GenBank/DDBJ databases">
        <authorList>
            <person name="Min J."/>
        </authorList>
    </citation>
    <scope>NUCLEOTIDE SEQUENCE [LARGE SCALE GENOMIC DNA]</scope>
    <source>
        <strain evidence="2 3">GR10-1</strain>
    </source>
</reference>
<keyword evidence="3" id="KW-1185">Reference proteome</keyword>
<evidence type="ECO:0000313" key="3">
    <source>
        <dbReference type="Proteomes" id="UP001202248"/>
    </source>
</evidence>
<feature type="signal peptide" evidence="1">
    <location>
        <begin position="1"/>
        <end position="22"/>
    </location>
</feature>
<feature type="chain" id="PRO_5046662266" description="PorT family protein" evidence="1">
    <location>
        <begin position="23"/>
        <end position="45"/>
    </location>
</feature>
<gene>
    <name evidence="2" type="ORF">MKP09_18765</name>
</gene>
<proteinExistence type="predicted"/>
<organism evidence="2 3">
    <name type="scientific">Niabella ginsengisoli</name>
    <dbReference type="NCBI Taxonomy" id="522298"/>
    <lineage>
        <taxon>Bacteria</taxon>
        <taxon>Pseudomonadati</taxon>
        <taxon>Bacteroidota</taxon>
        <taxon>Chitinophagia</taxon>
        <taxon>Chitinophagales</taxon>
        <taxon>Chitinophagaceae</taxon>
        <taxon>Niabella</taxon>
    </lineage>
</organism>
<evidence type="ECO:0000313" key="2">
    <source>
        <dbReference type="EMBL" id="MCH5599808.1"/>
    </source>
</evidence>
<dbReference type="EMBL" id="JAKWBL010000004">
    <property type="protein sequence ID" value="MCH5599808.1"/>
    <property type="molecule type" value="Genomic_DNA"/>
</dbReference>
<accession>A0ABS9SN90</accession>
<evidence type="ECO:0000256" key="1">
    <source>
        <dbReference type="SAM" id="SignalP"/>
    </source>
</evidence>